<dbReference type="SUPFAM" id="SSF53756">
    <property type="entry name" value="UDP-Glycosyltransferase/glycogen phosphorylase"/>
    <property type="match status" value="1"/>
</dbReference>
<organism evidence="1 2">
    <name type="scientific">Prevotella intermedia</name>
    <dbReference type="NCBI Taxonomy" id="28131"/>
    <lineage>
        <taxon>Bacteria</taxon>
        <taxon>Pseudomonadati</taxon>
        <taxon>Bacteroidota</taxon>
        <taxon>Bacteroidia</taxon>
        <taxon>Bacteroidales</taxon>
        <taxon>Prevotellaceae</taxon>
        <taxon>Prevotella</taxon>
    </lineage>
</organism>
<name>A0A3R7X8T5_PREIN</name>
<dbReference type="AlphaFoldDB" id="A0A3R7X8T5"/>
<proteinExistence type="predicted"/>
<protein>
    <submittedName>
        <fullName evidence="1">Glycosyltransferase family 1 protein</fullName>
    </submittedName>
</protein>
<evidence type="ECO:0000313" key="2">
    <source>
        <dbReference type="Proteomes" id="UP000283868"/>
    </source>
</evidence>
<evidence type="ECO:0000313" key="1">
    <source>
        <dbReference type="EMBL" id="RRF86703.1"/>
    </source>
</evidence>
<dbReference type="EMBL" id="QXEN01000019">
    <property type="protein sequence ID" value="RRF86703.1"/>
    <property type="molecule type" value="Genomic_DNA"/>
</dbReference>
<comment type="caution">
    <text evidence="1">The sequence shown here is derived from an EMBL/GenBank/DDBJ whole genome shotgun (WGS) entry which is preliminary data.</text>
</comment>
<dbReference type="Proteomes" id="UP000283868">
    <property type="component" value="Unassembled WGS sequence"/>
</dbReference>
<keyword evidence="2" id="KW-1185">Reference proteome</keyword>
<reference evidence="1 2" key="1">
    <citation type="submission" date="2018-08" db="EMBL/GenBank/DDBJ databases">
        <title>Comparative analysis of Prevotella intermedia strains.</title>
        <authorList>
            <person name="Moon J.-H."/>
            <person name="Lee J.-H."/>
        </authorList>
    </citation>
    <scope>NUCLEOTIDE SEQUENCE [LARGE SCALE GENOMIC DNA]</scope>
    <source>
        <strain evidence="1 2">ATCC 15033</strain>
    </source>
</reference>
<accession>A0A3R7X8T5</accession>
<dbReference type="GO" id="GO:0016740">
    <property type="term" value="F:transferase activity"/>
    <property type="evidence" value="ECO:0007669"/>
    <property type="project" value="UniProtKB-KW"/>
</dbReference>
<keyword evidence="1" id="KW-0808">Transferase</keyword>
<sequence>MKIILITYVTPTPDNFNAASALSFHLCKYRPANIELEIYSFNGNNVPQNVIQHIEKELNASIHIVPTNKYINYLFKTHTIFLKNFLPYPFNYYNSLSPEIVEKINNKKPDAIWVNGDFMLKVLNQFEGYKKVLTMPDCVCLYYDRLLKDGWCRQSWLKGLGNRIQAVKNKQLEKKYPTTNIIYHLVGEADKQYLLNVNKGLDAHFIRHPHYNYTDKKNISFSKTKIKILIAGQYNLYMFTAFNEILPELCNHKDIANDYSITFLGKEWNFAVKKLQEAGYEANQISFVDVYLDEITKYDIQLTPISVGTGTKGKVLDALANGLLVIGTPYAMENIAVENNKSCVIYKDATQLISVLKEIPYEKAKYEAIAVEGRKCVLTEHNREKVSKELFGLFSRV</sequence>
<gene>
    <name evidence="1" type="ORF">D2S45_09990</name>
</gene>
<dbReference type="RefSeq" id="WP_124140240.1">
    <property type="nucleotide sequence ID" value="NZ_QXEM01000019.1"/>
</dbReference>